<dbReference type="EMBL" id="LCIN01000005">
    <property type="protein sequence ID" value="KKT57326.1"/>
    <property type="molecule type" value="Genomic_DNA"/>
</dbReference>
<dbReference type="Proteomes" id="UP000033977">
    <property type="component" value="Unassembled WGS sequence"/>
</dbReference>
<reference evidence="2 3" key="1">
    <citation type="journal article" date="2015" name="Nature">
        <title>rRNA introns, odd ribosomes, and small enigmatic genomes across a large radiation of phyla.</title>
        <authorList>
            <person name="Brown C.T."/>
            <person name="Hug L.A."/>
            <person name="Thomas B.C."/>
            <person name="Sharon I."/>
            <person name="Castelle C.J."/>
            <person name="Singh A."/>
            <person name="Wilkins M.J."/>
            <person name="Williams K.H."/>
            <person name="Banfield J.F."/>
        </authorList>
    </citation>
    <scope>NUCLEOTIDE SEQUENCE [LARGE SCALE GENOMIC DNA]</scope>
</reference>
<keyword evidence="1" id="KW-0732">Signal</keyword>
<organism evidence="2 3">
    <name type="scientific">Candidatus Giovannonibacteria bacterium GW2011_GWB1_44_23</name>
    <dbReference type="NCBI Taxonomy" id="1618652"/>
    <lineage>
        <taxon>Bacteria</taxon>
        <taxon>Candidatus Giovannoniibacteriota</taxon>
    </lineage>
</organism>
<name>A0A0G1ID54_9BACT</name>
<evidence type="ECO:0000313" key="3">
    <source>
        <dbReference type="Proteomes" id="UP000033977"/>
    </source>
</evidence>
<feature type="signal peptide" evidence="1">
    <location>
        <begin position="1"/>
        <end position="20"/>
    </location>
</feature>
<comment type="caution">
    <text evidence="2">The sequence shown here is derived from an EMBL/GenBank/DDBJ whole genome shotgun (WGS) entry which is preliminary data.</text>
</comment>
<gene>
    <name evidence="2" type="ORF">UW49_C0005G0014</name>
</gene>
<dbReference type="AlphaFoldDB" id="A0A0G1ID54"/>
<protein>
    <submittedName>
        <fullName evidence="2">Uncharacterized protein</fullName>
    </submittedName>
</protein>
<evidence type="ECO:0000256" key="1">
    <source>
        <dbReference type="SAM" id="SignalP"/>
    </source>
</evidence>
<accession>A0A0G1ID54</accession>
<proteinExistence type="predicted"/>
<evidence type="ECO:0000313" key="2">
    <source>
        <dbReference type="EMBL" id="KKT57326.1"/>
    </source>
</evidence>
<feature type="chain" id="PRO_5002537716" evidence="1">
    <location>
        <begin position="21"/>
        <end position="165"/>
    </location>
</feature>
<sequence>MKTVIAVLFALFLFGNPALGAEDDISFVASFDELQNAVSKKDGIRGLAVSMKFYDASDQTVRGQIKDLITNVKKLSHRPIYIYGQPLESEQVNALLGSSNLVGGCKPMFFGGIWPTKHADGSEAVVDMCGADDKSRTEEWLKNFISNDWRRLKLYWKKHGYEVLD</sequence>